<evidence type="ECO:0000313" key="2">
    <source>
        <dbReference type="Proteomes" id="UP000471120"/>
    </source>
</evidence>
<sequence>MTAQLSTRALGRATLARQFLLDRTDAPLAEVVERLAGLQAQAPIPPYWALWTRIRRFDPATLSEAIAARDVVRIASLRGTVFAMTVADAAFFRGFVGSLYDAEASGGSGPHAAGLAGIGKQQLAAVARELLSDGPVAASSLKDGLAERFPDRDPVDLLYGVRAALPLVQTPPRGLWGRPGGLTYCELRDWTGVDVHSRPAAEIAVRRYLAAFGPASPADMQAWCGLTGLREVFERMRDDLVVLRTESGGEVFDLPDAPRPGEDVAAPVRILAPFDNLILSHRDRTRLIDPQTRRYLMSRNGTVPATVLVGGRVAGVVNVESATKARAVATVGVFGRMRVRDRDRVAAEARRLLRFRFPDATDRDVRFTEI</sequence>
<comment type="caution">
    <text evidence="1">The sequence shown here is derived from an EMBL/GenBank/DDBJ whole genome shotgun (WGS) entry which is preliminary data.</text>
</comment>
<dbReference type="RefSeq" id="WP_010838507.1">
    <property type="nucleotide sequence ID" value="NZ_QRCM01000001.1"/>
</dbReference>
<dbReference type="PANTHER" id="PTHR38479:SF2">
    <property type="entry name" value="WINGED HELIX DNA-BINDING DOMAIN-CONTAINING PROTEIN"/>
    <property type="match status" value="1"/>
</dbReference>
<protein>
    <submittedName>
        <fullName evidence="1">Winged helix DNA-binding domain-containing protein</fullName>
    </submittedName>
</protein>
<keyword evidence="1" id="KW-0238">DNA-binding</keyword>
<evidence type="ECO:0000313" key="1">
    <source>
        <dbReference type="EMBL" id="TXG91758.1"/>
    </source>
</evidence>
<dbReference type="EMBL" id="QRCM01000001">
    <property type="protein sequence ID" value="TXG91758.1"/>
    <property type="molecule type" value="Genomic_DNA"/>
</dbReference>
<dbReference type="InterPro" id="IPR009351">
    <property type="entry name" value="AlkZ-like"/>
</dbReference>
<dbReference type="Pfam" id="PF06224">
    <property type="entry name" value="AlkZ-like"/>
    <property type="match status" value="1"/>
</dbReference>
<name>A0A6P2CL96_9NOCA</name>
<dbReference type="PANTHER" id="PTHR38479">
    <property type="entry name" value="LMO0824 PROTEIN"/>
    <property type="match status" value="1"/>
</dbReference>
<accession>A0A6P2CL96</accession>
<dbReference type="Proteomes" id="UP000471120">
    <property type="component" value="Unassembled WGS sequence"/>
</dbReference>
<gene>
    <name evidence="1" type="ORF">DW322_18150</name>
</gene>
<proteinExistence type="predicted"/>
<organism evidence="1 2">
    <name type="scientific">Rhodococcus rhodnii</name>
    <dbReference type="NCBI Taxonomy" id="38312"/>
    <lineage>
        <taxon>Bacteria</taxon>
        <taxon>Bacillati</taxon>
        <taxon>Actinomycetota</taxon>
        <taxon>Actinomycetes</taxon>
        <taxon>Mycobacteriales</taxon>
        <taxon>Nocardiaceae</taxon>
        <taxon>Rhodococcus</taxon>
    </lineage>
</organism>
<reference evidence="1 2" key="1">
    <citation type="submission" date="2018-07" db="EMBL/GenBank/DDBJ databases">
        <title>Genome sequence of Rhodococcus rhodnii ATCC 35071 from Rhodnius prolixus.</title>
        <authorList>
            <person name="Patel V."/>
            <person name="Vogel K.J."/>
        </authorList>
    </citation>
    <scope>NUCLEOTIDE SEQUENCE [LARGE SCALE GENOMIC DNA]</scope>
    <source>
        <strain evidence="1 2">ATCC 35071</strain>
    </source>
</reference>
<dbReference type="AlphaFoldDB" id="A0A6P2CL96"/>
<dbReference type="GO" id="GO:0003677">
    <property type="term" value="F:DNA binding"/>
    <property type="evidence" value="ECO:0007669"/>
    <property type="project" value="UniProtKB-KW"/>
</dbReference>